<dbReference type="SUPFAM" id="SSF55729">
    <property type="entry name" value="Acyl-CoA N-acyltransferases (Nat)"/>
    <property type="match status" value="1"/>
</dbReference>
<dbReference type="PANTHER" id="PTHR43420">
    <property type="entry name" value="ACETYLTRANSFERASE"/>
    <property type="match status" value="1"/>
</dbReference>
<comment type="function">
    <text evidence="5">Acetylates the N-terminal alanine of ribosomal protein bS18.</text>
</comment>
<dbReference type="EMBL" id="PKUR01000001">
    <property type="protein sequence ID" value="PLW87034.1"/>
    <property type="molecule type" value="Genomic_DNA"/>
</dbReference>
<evidence type="ECO:0000256" key="2">
    <source>
        <dbReference type="ARBA" id="ARBA00022490"/>
    </source>
</evidence>
<dbReference type="RefSeq" id="WP_084200839.1">
    <property type="nucleotide sequence ID" value="NZ_BMYL01000001.1"/>
</dbReference>
<dbReference type="PROSITE" id="PS51186">
    <property type="entry name" value="GNAT"/>
    <property type="match status" value="1"/>
</dbReference>
<evidence type="ECO:0000256" key="1">
    <source>
        <dbReference type="ARBA" id="ARBA00005395"/>
    </source>
</evidence>
<dbReference type="InterPro" id="IPR000182">
    <property type="entry name" value="GNAT_dom"/>
</dbReference>
<comment type="catalytic activity">
    <reaction evidence="5">
        <text>N-terminal L-alanyl-[ribosomal protein bS18] + acetyl-CoA = N-terminal N(alpha)-acetyl-L-alanyl-[ribosomal protein bS18] + CoA + H(+)</text>
        <dbReference type="Rhea" id="RHEA:43756"/>
        <dbReference type="Rhea" id="RHEA-COMP:10676"/>
        <dbReference type="Rhea" id="RHEA-COMP:10677"/>
        <dbReference type="ChEBI" id="CHEBI:15378"/>
        <dbReference type="ChEBI" id="CHEBI:57287"/>
        <dbReference type="ChEBI" id="CHEBI:57288"/>
        <dbReference type="ChEBI" id="CHEBI:64718"/>
        <dbReference type="ChEBI" id="CHEBI:83683"/>
        <dbReference type="EC" id="2.3.1.266"/>
    </reaction>
</comment>
<comment type="similarity">
    <text evidence="1 5">Belongs to the acetyltransferase family. RimI subfamily.</text>
</comment>
<dbReference type="InterPro" id="IPR016181">
    <property type="entry name" value="Acyl_CoA_acyltransferase"/>
</dbReference>
<keyword evidence="4" id="KW-0012">Acyltransferase</keyword>
<dbReference type="Pfam" id="PF00583">
    <property type="entry name" value="Acetyltransf_1"/>
    <property type="match status" value="1"/>
</dbReference>
<evidence type="ECO:0000256" key="5">
    <source>
        <dbReference type="RuleBase" id="RU363094"/>
    </source>
</evidence>
<protein>
    <recommendedName>
        <fullName evidence="5">[Ribosomal protein bS18]-alanine N-acetyltransferase</fullName>
        <ecNumber evidence="5">2.3.1.266</ecNumber>
    </recommendedName>
</protein>
<comment type="subcellular location">
    <subcellularLocation>
        <location evidence="5">Cytoplasm</location>
    </subcellularLocation>
</comment>
<dbReference type="Gene3D" id="3.40.630.30">
    <property type="match status" value="1"/>
</dbReference>
<sequence>MVRPGADADVAVAAGIDALVSDQPWQPDSLSRYFNHESHCHALVLEQSGDVWGFLIYVLVLDEASVDNVAVLPEAQGMGYGRLLLDTALQQMQALGAVRCMLEVRESNVAARGLYEKRGFQLDGRRRDYYKTAEGREDALLMSRRW</sequence>
<dbReference type="CDD" id="cd04301">
    <property type="entry name" value="NAT_SF"/>
    <property type="match status" value="1"/>
</dbReference>
<evidence type="ECO:0000259" key="6">
    <source>
        <dbReference type="PROSITE" id="PS51186"/>
    </source>
</evidence>
<accession>A0AAP8MGL5</accession>
<evidence type="ECO:0000313" key="8">
    <source>
        <dbReference type="Proteomes" id="UP000235162"/>
    </source>
</evidence>
<dbReference type="GO" id="GO:0008999">
    <property type="term" value="F:protein-N-terminal-alanine acetyltransferase activity"/>
    <property type="evidence" value="ECO:0007669"/>
    <property type="project" value="UniProtKB-EC"/>
</dbReference>
<gene>
    <name evidence="7" type="primary">rimI</name>
    <name evidence="7" type="ORF">C0029_00045</name>
</gene>
<evidence type="ECO:0000256" key="3">
    <source>
        <dbReference type="ARBA" id="ARBA00022679"/>
    </source>
</evidence>
<reference evidence="7 8" key="1">
    <citation type="submission" date="2018-01" db="EMBL/GenBank/DDBJ databases">
        <title>The draft genome sequence of Halioglobus japonicus S1-36.</title>
        <authorList>
            <person name="Du Z.-J."/>
            <person name="Shi M.-J."/>
        </authorList>
    </citation>
    <scope>NUCLEOTIDE SEQUENCE [LARGE SCALE GENOMIC DNA]</scope>
    <source>
        <strain evidence="7 8">S1-36</strain>
    </source>
</reference>
<dbReference type="EC" id="2.3.1.266" evidence="5"/>
<dbReference type="InterPro" id="IPR050680">
    <property type="entry name" value="YpeA/RimI_acetyltransf"/>
</dbReference>
<dbReference type="InterPro" id="IPR006464">
    <property type="entry name" value="AcTrfase_RimI/Ard1"/>
</dbReference>
<feature type="domain" description="N-acetyltransferase" evidence="6">
    <location>
        <begin position="1"/>
        <end position="146"/>
    </location>
</feature>
<dbReference type="AlphaFoldDB" id="A0AAP8MGL5"/>
<dbReference type="PANTHER" id="PTHR43420:SF51">
    <property type="entry name" value="PEPTIDYL-LYSINE N-ACETYLTRANSFERASE YIAC"/>
    <property type="match status" value="1"/>
</dbReference>
<evidence type="ECO:0000256" key="4">
    <source>
        <dbReference type="ARBA" id="ARBA00023315"/>
    </source>
</evidence>
<evidence type="ECO:0000313" key="7">
    <source>
        <dbReference type="EMBL" id="PLW87034.1"/>
    </source>
</evidence>
<keyword evidence="3" id="KW-0808">Transferase</keyword>
<dbReference type="GO" id="GO:0005737">
    <property type="term" value="C:cytoplasm"/>
    <property type="evidence" value="ECO:0007669"/>
    <property type="project" value="UniProtKB-SubCell"/>
</dbReference>
<proteinExistence type="inferred from homology"/>
<dbReference type="Proteomes" id="UP000235162">
    <property type="component" value="Unassembled WGS sequence"/>
</dbReference>
<keyword evidence="2 5" id="KW-0963">Cytoplasm</keyword>
<dbReference type="NCBIfam" id="TIGR01575">
    <property type="entry name" value="rimI"/>
    <property type="match status" value="1"/>
</dbReference>
<comment type="caution">
    <text evidence="7">The sequence shown here is derived from an EMBL/GenBank/DDBJ whole genome shotgun (WGS) entry which is preliminary data.</text>
</comment>
<keyword evidence="8" id="KW-1185">Reference proteome</keyword>
<organism evidence="7 8">
    <name type="scientific">Halioglobus japonicus</name>
    <dbReference type="NCBI Taxonomy" id="930805"/>
    <lineage>
        <taxon>Bacteria</taxon>
        <taxon>Pseudomonadati</taxon>
        <taxon>Pseudomonadota</taxon>
        <taxon>Gammaproteobacteria</taxon>
        <taxon>Cellvibrionales</taxon>
        <taxon>Halieaceae</taxon>
        <taxon>Halioglobus</taxon>
    </lineage>
</organism>
<name>A0AAP8MGL5_9GAMM</name>
<dbReference type="KEGG" id="hja:BST95_18180"/>